<comment type="caution">
    <text evidence="1">The sequence shown here is derived from an EMBL/GenBank/DDBJ whole genome shotgun (WGS) entry which is preliminary data.</text>
</comment>
<evidence type="ECO:0000313" key="1">
    <source>
        <dbReference type="EMBL" id="KAL3639522.1"/>
    </source>
</evidence>
<reference evidence="2" key="1">
    <citation type="journal article" date="2024" name="IScience">
        <title>Strigolactones Initiate the Formation of Haustorium-like Structures in Castilleja.</title>
        <authorList>
            <person name="Buerger M."/>
            <person name="Peterson D."/>
            <person name="Chory J."/>
        </authorList>
    </citation>
    <scope>NUCLEOTIDE SEQUENCE [LARGE SCALE GENOMIC DNA]</scope>
</reference>
<accession>A0ABD3DBZ9</accession>
<proteinExistence type="predicted"/>
<dbReference type="Proteomes" id="UP001632038">
    <property type="component" value="Unassembled WGS sequence"/>
</dbReference>
<protein>
    <recommendedName>
        <fullName evidence="3">Transposase MuDR plant domain-containing protein</fullName>
    </recommendedName>
</protein>
<name>A0ABD3DBZ9_9LAMI</name>
<organism evidence="1 2">
    <name type="scientific">Castilleja foliolosa</name>
    <dbReference type="NCBI Taxonomy" id="1961234"/>
    <lineage>
        <taxon>Eukaryota</taxon>
        <taxon>Viridiplantae</taxon>
        <taxon>Streptophyta</taxon>
        <taxon>Embryophyta</taxon>
        <taxon>Tracheophyta</taxon>
        <taxon>Spermatophyta</taxon>
        <taxon>Magnoliopsida</taxon>
        <taxon>eudicotyledons</taxon>
        <taxon>Gunneridae</taxon>
        <taxon>Pentapetalae</taxon>
        <taxon>asterids</taxon>
        <taxon>lamiids</taxon>
        <taxon>Lamiales</taxon>
        <taxon>Orobanchaceae</taxon>
        <taxon>Pedicularideae</taxon>
        <taxon>Castillejinae</taxon>
        <taxon>Castilleja</taxon>
    </lineage>
</organism>
<dbReference type="EMBL" id="JAVIJP010000018">
    <property type="protein sequence ID" value="KAL3639522.1"/>
    <property type="molecule type" value="Genomic_DNA"/>
</dbReference>
<gene>
    <name evidence="1" type="ORF">CASFOL_017429</name>
</gene>
<keyword evidence="2" id="KW-1185">Reference proteome</keyword>
<evidence type="ECO:0000313" key="2">
    <source>
        <dbReference type="Proteomes" id="UP001632038"/>
    </source>
</evidence>
<dbReference type="AlphaFoldDB" id="A0ABD3DBZ9"/>
<evidence type="ECO:0008006" key="3">
    <source>
        <dbReference type="Google" id="ProtNLM"/>
    </source>
</evidence>
<sequence>MGVEKVRIFRSGVWDGELYKSGSSEIINWSLRANSFDAFMKMVNEVVGVDCPKVVYRCHFMTPTENGAVERCRILSEADLHLVADTCLVPTIYVSLERKDQVANEIRSIDQITCMPAPQLTSRLTSMRLGQLIKDVDEVNGAYDSGDDNTDDDVEEDPDFEVDDPLVDLMYECSGWKEDEYFFPEDADCVGDYLAEKQIVVGDNDNTIMPCQSKLSIHSVPSIDFTRSDNIQREVPVVRLLQSSSGYIAPGALFHYPDPGSLVQEYDNGDCELFKGAIVGSKLELELKLGFYHLNKRVEYRTPRSSKTRLEVVCRYKRGGCNFLLRAYEIPGGNWKISKFVASHTCKIDLNVCGARQVPSKVIAAFFAPKLVWRDGCFDPKKLCSTLRKNTGSTLHMIKL</sequence>